<protein>
    <recommendedName>
        <fullName evidence="1">Protein SlyX homolog</fullName>
    </recommendedName>
</protein>
<dbReference type="Proteomes" id="UP000295565">
    <property type="component" value="Unassembled WGS sequence"/>
</dbReference>
<dbReference type="InterPro" id="IPR007236">
    <property type="entry name" value="SlyX"/>
</dbReference>
<dbReference type="EMBL" id="SMGD01000003">
    <property type="protein sequence ID" value="TCK63191.1"/>
    <property type="molecule type" value="Genomic_DNA"/>
</dbReference>
<keyword evidence="2" id="KW-0175">Coiled coil</keyword>
<dbReference type="PANTHER" id="PTHR36508">
    <property type="entry name" value="PROTEIN SLYX"/>
    <property type="match status" value="1"/>
</dbReference>
<gene>
    <name evidence="1" type="primary">slyX</name>
    <name evidence="3" type="ORF">EV690_0288</name>
</gene>
<comment type="caution">
    <text evidence="3">The sequence shown here is derived from an EMBL/GenBank/DDBJ whole genome shotgun (WGS) entry which is preliminary data.</text>
</comment>
<dbReference type="AlphaFoldDB" id="A0A4V6NEI4"/>
<dbReference type="PANTHER" id="PTHR36508:SF1">
    <property type="entry name" value="PROTEIN SLYX"/>
    <property type="match status" value="1"/>
</dbReference>
<accession>A0A4V6NEI4</accession>
<dbReference type="HAMAP" id="MF_00715">
    <property type="entry name" value="SlyX"/>
    <property type="match status" value="1"/>
</dbReference>
<dbReference type="Gene3D" id="1.20.5.300">
    <property type="match status" value="1"/>
</dbReference>
<sequence length="89" mass="10291">MPALVAWLNTGLYIMNNLMTSELQEHIEQLESQLTFQEDTIAQLNDAITNQQWQIDKLTRQLKLLSNKIQQIQPSQIASQSEETPPPHY</sequence>
<keyword evidence="4" id="KW-1185">Reference proteome</keyword>
<evidence type="ECO:0000313" key="3">
    <source>
        <dbReference type="EMBL" id="TCK63191.1"/>
    </source>
</evidence>
<feature type="coiled-coil region" evidence="2">
    <location>
        <begin position="20"/>
        <end position="68"/>
    </location>
</feature>
<evidence type="ECO:0000313" key="4">
    <source>
        <dbReference type="Proteomes" id="UP000295565"/>
    </source>
</evidence>
<organism evidence="3 4">
    <name type="scientific">Celerinatantimonas diazotrophica</name>
    <dbReference type="NCBI Taxonomy" id="412034"/>
    <lineage>
        <taxon>Bacteria</taxon>
        <taxon>Pseudomonadati</taxon>
        <taxon>Pseudomonadota</taxon>
        <taxon>Gammaproteobacteria</taxon>
        <taxon>Celerinatantimonadaceae</taxon>
        <taxon>Celerinatantimonas</taxon>
    </lineage>
</organism>
<comment type="similarity">
    <text evidence="1">Belongs to the SlyX family.</text>
</comment>
<evidence type="ECO:0000256" key="2">
    <source>
        <dbReference type="SAM" id="Coils"/>
    </source>
</evidence>
<name>A0A4V6NEI4_9GAMM</name>
<dbReference type="Pfam" id="PF04102">
    <property type="entry name" value="SlyX"/>
    <property type="match status" value="1"/>
</dbReference>
<reference evidence="3 4" key="1">
    <citation type="submission" date="2019-03" db="EMBL/GenBank/DDBJ databases">
        <title>Genomic Encyclopedia of Type Strains, Phase IV (KMG-IV): sequencing the most valuable type-strain genomes for metagenomic binning, comparative biology and taxonomic classification.</title>
        <authorList>
            <person name="Goeker M."/>
        </authorList>
    </citation>
    <scope>NUCLEOTIDE SEQUENCE [LARGE SCALE GENOMIC DNA]</scope>
    <source>
        <strain evidence="3 4">DSM 18577</strain>
    </source>
</reference>
<proteinExistence type="inferred from homology"/>
<evidence type="ECO:0000256" key="1">
    <source>
        <dbReference type="HAMAP-Rule" id="MF_00715"/>
    </source>
</evidence>